<dbReference type="SUPFAM" id="SSF48452">
    <property type="entry name" value="TPR-like"/>
    <property type="match status" value="1"/>
</dbReference>
<evidence type="ECO:0000313" key="3">
    <source>
        <dbReference type="EMBL" id="SDB33160.1"/>
    </source>
</evidence>
<dbReference type="EMBL" id="FMXN01000006">
    <property type="protein sequence ID" value="SDB33160.1"/>
    <property type="molecule type" value="Genomic_DNA"/>
</dbReference>
<evidence type="ECO:0000256" key="2">
    <source>
        <dbReference type="SAM" id="Phobius"/>
    </source>
</evidence>
<feature type="region of interest" description="Disordered" evidence="1">
    <location>
        <begin position="118"/>
        <end position="157"/>
    </location>
</feature>
<sequence>MSVINRMLRDLDRREQRQTTTTAPAAAIAPHPTRWLRVLLIGAIVILAILGLRAVLHEGQESLVRDSATTESSVVAAIESMVEPAVETSAKTSAEPLAMVDEQPNQVMVPQPIPIPLPQQPSVPATAAAEMTQPEPPSTPDLAIASEPTPQQEPAPAASMKVERVELTAEQLASVNLRRAREALLRGDRDVAQELFEQALILEPLNVTIRSELAAYWYGRGLSSRALLLLEQGLEARPDEPAWQLMYAKILERVGYVEQAYSALTNIRVGTPEATELLELRAMAAQRLGLHGEAANDYRELARIAPQGRWWLAAAVAYEDAKEPVAALAAYEQARQQLDLTAEARNYINDRIAVLAPLVKEMN</sequence>
<dbReference type="Proteomes" id="UP000199626">
    <property type="component" value="Unassembled WGS sequence"/>
</dbReference>
<organism evidence="3 4">
    <name type="scientific">Pseudidiomarina indica</name>
    <dbReference type="NCBI Taxonomy" id="1159017"/>
    <lineage>
        <taxon>Bacteria</taxon>
        <taxon>Pseudomonadati</taxon>
        <taxon>Pseudomonadota</taxon>
        <taxon>Gammaproteobacteria</taxon>
        <taxon>Alteromonadales</taxon>
        <taxon>Idiomarinaceae</taxon>
        <taxon>Pseudidiomarina</taxon>
    </lineage>
</organism>
<keyword evidence="2" id="KW-0812">Transmembrane</keyword>
<feature type="transmembrane region" description="Helical" evidence="2">
    <location>
        <begin position="38"/>
        <end position="56"/>
    </location>
</feature>
<dbReference type="AlphaFoldDB" id="A0A1G6CJY7"/>
<reference evidence="4" key="1">
    <citation type="submission" date="2016-10" db="EMBL/GenBank/DDBJ databases">
        <authorList>
            <person name="Varghese N."/>
            <person name="Submissions S."/>
        </authorList>
    </citation>
    <scope>NUCLEOTIDE SEQUENCE [LARGE SCALE GENOMIC DNA]</scope>
    <source>
        <strain evidence="4">CGMCC 1.10824</strain>
    </source>
</reference>
<feature type="compositionally biased region" description="Low complexity" evidence="1">
    <location>
        <begin position="145"/>
        <end position="157"/>
    </location>
</feature>
<dbReference type="Gene3D" id="1.25.40.10">
    <property type="entry name" value="Tetratricopeptide repeat domain"/>
    <property type="match status" value="1"/>
</dbReference>
<accession>A0A1G6CJY7</accession>
<gene>
    <name evidence="3" type="ORF">SAMN02927930_01267</name>
</gene>
<keyword evidence="4" id="KW-1185">Reference proteome</keyword>
<proteinExistence type="predicted"/>
<keyword evidence="2" id="KW-1133">Transmembrane helix</keyword>
<name>A0A1G6CJY7_9GAMM</name>
<evidence type="ECO:0000313" key="4">
    <source>
        <dbReference type="Proteomes" id="UP000199626"/>
    </source>
</evidence>
<keyword evidence="2" id="KW-0472">Membrane</keyword>
<dbReference type="STRING" id="1159017.SAMN02927930_01267"/>
<protein>
    <submittedName>
        <fullName evidence="3">MSHA biogenesis protein MshN</fullName>
    </submittedName>
</protein>
<dbReference type="Pfam" id="PF14559">
    <property type="entry name" value="TPR_19"/>
    <property type="match status" value="1"/>
</dbReference>
<evidence type="ECO:0000256" key="1">
    <source>
        <dbReference type="SAM" id="MobiDB-lite"/>
    </source>
</evidence>
<dbReference type="RefSeq" id="WP_092592846.1">
    <property type="nucleotide sequence ID" value="NZ_FMXN01000006.1"/>
</dbReference>
<dbReference type="InterPro" id="IPR011990">
    <property type="entry name" value="TPR-like_helical_dom_sf"/>
</dbReference>
<dbReference type="OrthoDB" id="5406098at2"/>